<keyword evidence="7" id="KW-0998">Cell outer membrane</keyword>
<evidence type="ECO:0000256" key="6">
    <source>
        <dbReference type="ARBA" id="ARBA00023136"/>
    </source>
</evidence>
<protein>
    <submittedName>
        <fullName evidence="9">TolC family protein</fullName>
    </submittedName>
</protein>
<feature type="chain" id="PRO_5017596093" evidence="8">
    <location>
        <begin position="23"/>
        <end position="443"/>
    </location>
</feature>
<evidence type="ECO:0000256" key="7">
    <source>
        <dbReference type="ARBA" id="ARBA00023237"/>
    </source>
</evidence>
<comment type="subcellular location">
    <subcellularLocation>
        <location evidence="1">Cell outer membrane</location>
    </subcellularLocation>
</comment>
<dbReference type="InterPro" id="IPR003423">
    <property type="entry name" value="OMP_efflux"/>
</dbReference>
<comment type="caution">
    <text evidence="9">The sequence shown here is derived from an EMBL/GenBank/DDBJ whole genome shotgun (WGS) entry which is preliminary data.</text>
</comment>
<dbReference type="GO" id="GO:1990281">
    <property type="term" value="C:efflux pump complex"/>
    <property type="evidence" value="ECO:0007669"/>
    <property type="project" value="TreeGrafter"/>
</dbReference>
<keyword evidence="6" id="KW-0472">Membrane</keyword>
<dbReference type="GO" id="GO:0015562">
    <property type="term" value="F:efflux transmembrane transporter activity"/>
    <property type="evidence" value="ECO:0007669"/>
    <property type="project" value="InterPro"/>
</dbReference>
<feature type="signal peptide" evidence="8">
    <location>
        <begin position="1"/>
        <end position="22"/>
    </location>
</feature>
<dbReference type="Pfam" id="PF02321">
    <property type="entry name" value="OEP"/>
    <property type="match status" value="2"/>
</dbReference>
<keyword evidence="5" id="KW-0812">Transmembrane</keyword>
<dbReference type="SUPFAM" id="SSF56954">
    <property type="entry name" value="Outer membrane efflux proteins (OEP)"/>
    <property type="match status" value="1"/>
</dbReference>
<dbReference type="Gene3D" id="1.20.1600.10">
    <property type="entry name" value="Outer membrane efflux proteins (OEP)"/>
    <property type="match status" value="1"/>
</dbReference>
<dbReference type="RefSeq" id="WP_116851738.1">
    <property type="nucleotide sequence ID" value="NZ_QTJV01000001.1"/>
</dbReference>
<dbReference type="PANTHER" id="PTHR30026:SF20">
    <property type="entry name" value="OUTER MEMBRANE PROTEIN TOLC"/>
    <property type="match status" value="1"/>
</dbReference>
<gene>
    <name evidence="9" type="ORF">DXN04_02605</name>
</gene>
<proteinExistence type="inferred from homology"/>
<keyword evidence="8" id="KW-0732">Signal</keyword>
<comment type="similarity">
    <text evidence="2">Belongs to the outer membrane factor (OMF) (TC 1.B.17) family.</text>
</comment>
<dbReference type="Proteomes" id="UP000261174">
    <property type="component" value="Unassembled WGS sequence"/>
</dbReference>
<reference evidence="9 10" key="1">
    <citation type="submission" date="2018-08" db="EMBL/GenBank/DDBJ databases">
        <title>Chitinophaga sp. K20C18050901, a novel bacterium isolated from forest soil.</title>
        <authorList>
            <person name="Wang C."/>
        </authorList>
    </citation>
    <scope>NUCLEOTIDE SEQUENCE [LARGE SCALE GENOMIC DNA]</scope>
    <source>
        <strain evidence="9 10">K20C18050901</strain>
    </source>
</reference>
<evidence type="ECO:0000256" key="1">
    <source>
        <dbReference type="ARBA" id="ARBA00004442"/>
    </source>
</evidence>
<evidence type="ECO:0000256" key="3">
    <source>
        <dbReference type="ARBA" id="ARBA00022448"/>
    </source>
</evidence>
<evidence type="ECO:0000313" key="10">
    <source>
        <dbReference type="Proteomes" id="UP000261174"/>
    </source>
</evidence>
<organism evidence="9 10">
    <name type="scientific">Chitinophaga silvisoli</name>
    <dbReference type="NCBI Taxonomy" id="2291814"/>
    <lineage>
        <taxon>Bacteria</taxon>
        <taxon>Pseudomonadati</taxon>
        <taxon>Bacteroidota</taxon>
        <taxon>Chitinophagia</taxon>
        <taxon>Chitinophagales</taxon>
        <taxon>Chitinophagaceae</taxon>
        <taxon>Chitinophaga</taxon>
    </lineage>
</organism>
<dbReference type="GO" id="GO:0015288">
    <property type="term" value="F:porin activity"/>
    <property type="evidence" value="ECO:0007669"/>
    <property type="project" value="TreeGrafter"/>
</dbReference>
<dbReference type="GO" id="GO:0009279">
    <property type="term" value="C:cell outer membrane"/>
    <property type="evidence" value="ECO:0007669"/>
    <property type="project" value="UniProtKB-SubCell"/>
</dbReference>
<dbReference type="OrthoDB" id="367883at2"/>
<dbReference type="EMBL" id="QTJV01000001">
    <property type="protein sequence ID" value="RFM36413.1"/>
    <property type="molecule type" value="Genomic_DNA"/>
</dbReference>
<evidence type="ECO:0000256" key="8">
    <source>
        <dbReference type="SAM" id="SignalP"/>
    </source>
</evidence>
<keyword evidence="3" id="KW-0813">Transport</keyword>
<dbReference type="PANTHER" id="PTHR30026">
    <property type="entry name" value="OUTER MEMBRANE PROTEIN TOLC"/>
    <property type="match status" value="1"/>
</dbReference>
<dbReference type="AlphaFoldDB" id="A0A3E1P8B1"/>
<dbReference type="InterPro" id="IPR051906">
    <property type="entry name" value="TolC-like"/>
</dbReference>
<keyword evidence="4" id="KW-1134">Transmembrane beta strand</keyword>
<accession>A0A3E1P8B1</accession>
<evidence type="ECO:0000256" key="4">
    <source>
        <dbReference type="ARBA" id="ARBA00022452"/>
    </source>
</evidence>
<evidence type="ECO:0000256" key="5">
    <source>
        <dbReference type="ARBA" id="ARBA00022692"/>
    </source>
</evidence>
<name>A0A3E1P8B1_9BACT</name>
<sequence length="443" mass="49947">MKRVIYLTAMLGAGLISTSSSAQQVSDSVMPKASLQDCIQYALTHQPAVKQSLLDQEIAEHTIKSKLADWYPQLNLAAGLNHYLKLQTSYFNGAAITTGVANTSSAAFTLTQNIFNRDVLLASRTAKVVRQQAAQNTTSNQIDVVSNVSKAYYDMLLTKAQVAVLDEDIVRLERSLKDAYNQYQSGIVDKTDYKRATISLNNAKAQKKTGEESLKAKNALLKQYMGFPADSALDVRYDTIQMAQNVQLDTNTTVTYQNRIEYQLLQTQRSLLEAELRYNKWSYLPTVSASGSYTFAYFNKDFGKLYNNNYPNSLVGLTVSLPIFQGFKRTHNIKIAELNIKRTDWDVEALKQQINTQYTQAMATYKSNLNEYFVMQENVELAKEVFNLIDLQYREGIKTYLEVITAQTDLRSAELNYYNAMYTVLSSKIDLEVALGTLTPSIQ</sequence>
<evidence type="ECO:0000313" key="9">
    <source>
        <dbReference type="EMBL" id="RFM36413.1"/>
    </source>
</evidence>
<keyword evidence="10" id="KW-1185">Reference proteome</keyword>
<evidence type="ECO:0000256" key="2">
    <source>
        <dbReference type="ARBA" id="ARBA00007613"/>
    </source>
</evidence>